<dbReference type="Proteomes" id="UP001567538">
    <property type="component" value="Unassembled WGS sequence"/>
</dbReference>
<evidence type="ECO:0000313" key="1">
    <source>
        <dbReference type="EMBL" id="KAL1565916.1"/>
    </source>
</evidence>
<reference evidence="1 2" key="1">
    <citation type="submission" date="2024-06" db="EMBL/GenBank/DDBJ databases">
        <title>A chromosome level genome sequence of Diviner's sage (Salvia divinorum).</title>
        <authorList>
            <person name="Ford S.A."/>
            <person name="Ro D.-K."/>
            <person name="Ness R.W."/>
            <person name="Phillips M.A."/>
        </authorList>
    </citation>
    <scope>NUCLEOTIDE SEQUENCE [LARGE SCALE GENOMIC DNA]</scope>
    <source>
        <strain evidence="1">SAF-2024a</strain>
        <tissue evidence="1">Leaf</tissue>
    </source>
</reference>
<name>A0ABD1IF47_SALDI</name>
<dbReference type="AlphaFoldDB" id="A0ABD1IF47"/>
<dbReference type="EMBL" id="JBEAFC010000002">
    <property type="protein sequence ID" value="KAL1565916.1"/>
    <property type="molecule type" value="Genomic_DNA"/>
</dbReference>
<keyword evidence="2" id="KW-1185">Reference proteome</keyword>
<evidence type="ECO:0000313" key="2">
    <source>
        <dbReference type="Proteomes" id="UP001567538"/>
    </source>
</evidence>
<sequence length="74" mass="8161">MRILSTIDSSSCPNFCGFLVVEAYPKRYSSKIPSDLVLFLGLGFIDCVSDLCLEGLRRLPVLDLSSSVQYKLGI</sequence>
<accession>A0ABD1IF47</accession>
<gene>
    <name evidence="1" type="ORF">AAHA92_01590</name>
</gene>
<proteinExistence type="predicted"/>
<protein>
    <submittedName>
        <fullName evidence="1">Uncharacterized protein</fullName>
    </submittedName>
</protein>
<organism evidence="1 2">
    <name type="scientific">Salvia divinorum</name>
    <name type="common">Maria pastora</name>
    <name type="synonym">Diviner's sage</name>
    <dbReference type="NCBI Taxonomy" id="28513"/>
    <lineage>
        <taxon>Eukaryota</taxon>
        <taxon>Viridiplantae</taxon>
        <taxon>Streptophyta</taxon>
        <taxon>Embryophyta</taxon>
        <taxon>Tracheophyta</taxon>
        <taxon>Spermatophyta</taxon>
        <taxon>Magnoliopsida</taxon>
        <taxon>eudicotyledons</taxon>
        <taxon>Gunneridae</taxon>
        <taxon>Pentapetalae</taxon>
        <taxon>asterids</taxon>
        <taxon>lamiids</taxon>
        <taxon>Lamiales</taxon>
        <taxon>Lamiaceae</taxon>
        <taxon>Nepetoideae</taxon>
        <taxon>Mentheae</taxon>
        <taxon>Salviinae</taxon>
        <taxon>Salvia</taxon>
        <taxon>Salvia subgen. Calosphace</taxon>
    </lineage>
</organism>
<comment type="caution">
    <text evidence="1">The sequence shown here is derived from an EMBL/GenBank/DDBJ whole genome shotgun (WGS) entry which is preliminary data.</text>
</comment>